<name>A0A1F4RYV8_UNCSA</name>
<sequence length="107" mass="12320">MDTNLQEHEWIQKREILPFLSDKKELEEKEIGKIEFFEAGLKNEIKRSDTVDNAVIKIVRMALAAEFGPSFVKSKGVDKMILTIVNGIMSDNVLRKQSLLIIDRFAR</sequence>
<gene>
    <name evidence="1" type="ORF">A2290_02610</name>
</gene>
<evidence type="ECO:0000313" key="1">
    <source>
        <dbReference type="EMBL" id="OGC13376.1"/>
    </source>
</evidence>
<dbReference type="EMBL" id="MEUA01000057">
    <property type="protein sequence ID" value="OGC13376.1"/>
    <property type="molecule type" value="Genomic_DNA"/>
</dbReference>
<organism evidence="1 2">
    <name type="scientific">candidate division WOR-1 bacterium RIFOXYB2_FULL_36_35</name>
    <dbReference type="NCBI Taxonomy" id="1802578"/>
    <lineage>
        <taxon>Bacteria</taxon>
        <taxon>Bacillati</taxon>
        <taxon>Saganbacteria</taxon>
    </lineage>
</organism>
<dbReference type="AlphaFoldDB" id="A0A1F4RYV8"/>
<reference evidence="1 2" key="1">
    <citation type="journal article" date="2016" name="Nat. Commun.">
        <title>Thousands of microbial genomes shed light on interconnected biogeochemical processes in an aquifer system.</title>
        <authorList>
            <person name="Anantharaman K."/>
            <person name="Brown C.T."/>
            <person name="Hug L.A."/>
            <person name="Sharon I."/>
            <person name="Castelle C.J."/>
            <person name="Probst A.J."/>
            <person name="Thomas B.C."/>
            <person name="Singh A."/>
            <person name="Wilkins M.J."/>
            <person name="Karaoz U."/>
            <person name="Brodie E.L."/>
            <person name="Williams K.H."/>
            <person name="Hubbard S.S."/>
            <person name="Banfield J.F."/>
        </authorList>
    </citation>
    <scope>NUCLEOTIDE SEQUENCE [LARGE SCALE GENOMIC DNA]</scope>
</reference>
<accession>A0A1F4RYV8</accession>
<evidence type="ECO:0000313" key="2">
    <source>
        <dbReference type="Proteomes" id="UP000177905"/>
    </source>
</evidence>
<dbReference type="Proteomes" id="UP000177905">
    <property type="component" value="Unassembled WGS sequence"/>
</dbReference>
<comment type="caution">
    <text evidence="1">The sequence shown here is derived from an EMBL/GenBank/DDBJ whole genome shotgun (WGS) entry which is preliminary data.</text>
</comment>
<proteinExistence type="predicted"/>
<protein>
    <submittedName>
        <fullName evidence="1">Uncharacterized protein</fullName>
    </submittedName>
</protein>